<feature type="domain" description="Endoribonuclease YicC-like C-terminal" evidence="7">
    <location>
        <begin position="178"/>
        <end position="291"/>
    </location>
</feature>
<evidence type="ECO:0000313" key="9">
    <source>
        <dbReference type="Proteomes" id="UP000035929"/>
    </source>
</evidence>
<evidence type="ECO:0000259" key="6">
    <source>
        <dbReference type="Pfam" id="PF03755"/>
    </source>
</evidence>
<proteinExistence type="inferred from homology"/>
<comment type="caution">
    <text evidence="8">The sequence shown here is derived from an EMBL/GenBank/DDBJ whole genome shotgun (WGS) entry which is preliminary data.</text>
</comment>
<keyword evidence="3" id="KW-0255">Endonuclease</keyword>
<keyword evidence="2" id="KW-0540">Nuclease</keyword>
<dbReference type="InterPro" id="IPR013551">
    <property type="entry name" value="YicC-like_C"/>
</dbReference>
<evidence type="ECO:0000256" key="1">
    <source>
        <dbReference type="ARBA" id="ARBA00001968"/>
    </source>
</evidence>
<evidence type="ECO:0000256" key="3">
    <source>
        <dbReference type="ARBA" id="ARBA00022759"/>
    </source>
</evidence>
<comment type="similarity">
    <text evidence="5">Belongs to the YicC/YloC family.</text>
</comment>
<evidence type="ECO:0000256" key="2">
    <source>
        <dbReference type="ARBA" id="ARBA00022722"/>
    </source>
</evidence>
<dbReference type="GO" id="GO:0004521">
    <property type="term" value="F:RNA endonuclease activity"/>
    <property type="evidence" value="ECO:0007669"/>
    <property type="project" value="InterPro"/>
</dbReference>
<dbReference type="PANTHER" id="PTHR30636">
    <property type="entry name" value="UPF0701 PROTEIN YICC"/>
    <property type="match status" value="1"/>
</dbReference>
<dbReference type="EMBL" id="LABX01000059">
    <property type="protein sequence ID" value="KMO37117.1"/>
    <property type="molecule type" value="Genomic_DNA"/>
</dbReference>
<evidence type="ECO:0008006" key="10">
    <source>
        <dbReference type="Google" id="ProtNLM"/>
    </source>
</evidence>
<evidence type="ECO:0000259" key="7">
    <source>
        <dbReference type="Pfam" id="PF08340"/>
    </source>
</evidence>
<keyword evidence="4" id="KW-0378">Hydrolase</keyword>
<organism evidence="8 9">
    <name type="scientific">Methylobacterium aquaticum</name>
    <dbReference type="NCBI Taxonomy" id="270351"/>
    <lineage>
        <taxon>Bacteria</taxon>
        <taxon>Pseudomonadati</taxon>
        <taxon>Pseudomonadota</taxon>
        <taxon>Alphaproteobacteria</taxon>
        <taxon>Hyphomicrobiales</taxon>
        <taxon>Methylobacteriaceae</taxon>
        <taxon>Methylobacterium</taxon>
    </lineage>
</organism>
<evidence type="ECO:0000256" key="4">
    <source>
        <dbReference type="ARBA" id="ARBA00022801"/>
    </source>
</evidence>
<dbReference type="AlphaFoldDB" id="A0A0J6SUB6"/>
<reference evidence="8 9" key="1">
    <citation type="submission" date="2015-03" db="EMBL/GenBank/DDBJ databases">
        <title>Genome sequencing of Methylobacterium aquaticum DSM16371 type strain.</title>
        <authorList>
            <person name="Chaudhry V."/>
            <person name="Patil P.B."/>
        </authorList>
    </citation>
    <scope>NUCLEOTIDE SEQUENCE [LARGE SCALE GENOMIC DNA]</scope>
    <source>
        <strain evidence="8 9">DSM 16371</strain>
    </source>
</reference>
<name>A0A0J6SUB6_9HYPH</name>
<evidence type="ECO:0000313" key="8">
    <source>
        <dbReference type="EMBL" id="KMO37117.1"/>
    </source>
</evidence>
<sequence>MSIASMTGFAREAGTTGPAQWAWELKSVNGRGLEVRVRVPAGLDAVGEEARALVQKRFGRGTCHLTLTLSRTEAAPRVRINEALLASLAEAVTRVPMPLGITLPSVDGLLSLRGVVEVEEETADDEALRRDLAAAALRLVEALAEGRRAEGRALADIIGGQLSAMADLVEAAETCPARRPEAVKARLAAQVAALMEAASLDPARLHQEAVLLAARADVREEIDRLRAHLAAARDLLAAGGAVGRRLDFLAQELGREANTLCAKANDVSLSRIGLDLKAVVEQFREQVQNVE</sequence>
<dbReference type="Pfam" id="PF08340">
    <property type="entry name" value="YicC-like_C"/>
    <property type="match status" value="1"/>
</dbReference>
<dbReference type="InterPro" id="IPR005229">
    <property type="entry name" value="YicC/YloC-like"/>
</dbReference>
<dbReference type="NCBIfam" id="TIGR00255">
    <property type="entry name" value="YicC/YloC family endoribonuclease"/>
    <property type="match status" value="1"/>
</dbReference>
<dbReference type="RefSeq" id="WP_048463343.1">
    <property type="nucleotide sequence ID" value="NZ_JBNTQU010000026.1"/>
</dbReference>
<dbReference type="InterPro" id="IPR013527">
    <property type="entry name" value="YicC-like_N"/>
</dbReference>
<comment type="cofactor">
    <cofactor evidence="1">
        <name>a divalent metal cation</name>
        <dbReference type="ChEBI" id="CHEBI:60240"/>
    </cofactor>
</comment>
<protein>
    <recommendedName>
        <fullName evidence="10">Stress-induced protein</fullName>
    </recommendedName>
</protein>
<dbReference type="Proteomes" id="UP000035929">
    <property type="component" value="Unassembled WGS sequence"/>
</dbReference>
<gene>
    <name evidence="8" type="ORF">VP06_08480</name>
</gene>
<dbReference type="PATRIC" id="fig|270351.6.peg.6415"/>
<dbReference type="OrthoDB" id="9771229at2"/>
<accession>A0A0J6SUB6</accession>
<dbReference type="PANTHER" id="PTHR30636:SF3">
    <property type="entry name" value="UPF0701 PROTEIN YICC"/>
    <property type="match status" value="1"/>
</dbReference>
<dbReference type="Pfam" id="PF03755">
    <property type="entry name" value="YicC-like_N"/>
    <property type="match status" value="1"/>
</dbReference>
<feature type="domain" description="Endoribonuclease YicC-like N-terminal" evidence="6">
    <location>
        <begin position="3"/>
        <end position="155"/>
    </location>
</feature>
<evidence type="ECO:0000256" key="5">
    <source>
        <dbReference type="ARBA" id="ARBA00035648"/>
    </source>
</evidence>
<dbReference type="GO" id="GO:0016787">
    <property type="term" value="F:hydrolase activity"/>
    <property type="evidence" value="ECO:0007669"/>
    <property type="project" value="UniProtKB-KW"/>
</dbReference>